<feature type="transmembrane region" description="Helical" evidence="1">
    <location>
        <begin position="12"/>
        <end position="32"/>
    </location>
</feature>
<feature type="transmembrane region" description="Helical" evidence="1">
    <location>
        <begin position="292"/>
        <end position="317"/>
    </location>
</feature>
<reference evidence="3 4" key="1">
    <citation type="submission" date="2018-07" db="EMBL/GenBank/DDBJ databases">
        <title>Anaerosacharophilus polymeroproducens gen. nov. sp. nov., an anaerobic bacterium isolated from salt field.</title>
        <authorList>
            <person name="Kim W."/>
            <person name="Yang S.-H."/>
            <person name="Oh J."/>
            <person name="Lee J.-H."/>
            <person name="Kwon K.K."/>
        </authorList>
    </citation>
    <scope>NUCLEOTIDE SEQUENCE [LARGE SCALE GENOMIC DNA]</scope>
    <source>
        <strain evidence="3 4">MCWD5</strain>
    </source>
</reference>
<feature type="domain" description="GGDEF" evidence="2">
    <location>
        <begin position="356"/>
        <end position="489"/>
    </location>
</feature>
<dbReference type="PANTHER" id="PTHR45138:SF6">
    <property type="entry name" value="DIGUANYLATE CYCLASE DGCN"/>
    <property type="match status" value="1"/>
</dbReference>
<sequence length="492" mass="56283">MNMKDKKPPRLFVIFLPVSVLLVLILILLYNFGTTSKQTAKSVVEDDLKIEVEEFSSRICEELDFMTRMGMSYRDLMSIMTIKNPSDTLRMIGTLCNNSNAYMVVYCDNEGIGVTQSGIKVNVAKDKFLSSNKKEQYYAYIQKEKIMQAEAVVSVIPVVKNEKIDGYILMYYSVSRIRKLFQQDMINENSFLLFSVDEGIVITTEGLEEKFTEGTSLIKFLKDTDSNVDIKSVQAAMERQNSTSTFLKMNGKSKYVIYTPIGINDWYIAIGYEESLYNLKLTSEWGIMKNLITYLLILIFVFVIGMIAITLIMNIIYLRHNKNLQKEVDMDLLTGLYNKIATEREIKKYMEENPKTGAIMFIFDIDDFKGINDSMGHVIGDKVLKSIGRYMREVFQENSVVGRVGGDEFIIFIFRVESEQDLNEEVQKVNNIFKEFTEIVDIEAPISASIGAAVYPIEANSFEELYKVADSALYKAKKNGKNQLVQNRDNRG</sequence>
<dbReference type="SUPFAM" id="SSF55073">
    <property type="entry name" value="Nucleotide cyclase"/>
    <property type="match status" value="1"/>
</dbReference>
<dbReference type="SMART" id="SM00267">
    <property type="entry name" value="GGDEF"/>
    <property type="match status" value="1"/>
</dbReference>
<keyword evidence="1" id="KW-0812">Transmembrane</keyword>
<dbReference type="PANTHER" id="PTHR45138">
    <property type="entry name" value="REGULATORY COMPONENTS OF SENSORY TRANSDUCTION SYSTEM"/>
    <property type="match status" value="1"/>
</dbReference>
<name>A0A371AY21_9FIRM</name>
<dbReference type="InterPro" id="IPR029787">
    <property type="entry name" value="Nucleotide_cyclase"/>
</dbReference>
<dbReference type="OrthoDB" id="9805474at2"/>
<dbReference type="PROSITE" id="PS50887">
    <property type="entry name" value="GGDEF"/>
    <property type="match status" value="1"/>
</dbReference>
<dbReference type="Pfam" id="PF00990">
    <property type="entry name" value="GGDEF"/>
    <property type="match status" value="1"/>
</dbReference>
<evidence type="ECO:0000259" key="2">
    <source>
        <dbReference type="PROSITE" id="PS50887"/>
    </source>
</evidence>
<evidence type="ECO:0000313" key="3">
    <source>
        <dbReference type="EMBL" id="RDU24390.1"/>
    </source>
</evidence>
<gene>
    <name evidence="3" type="ORF">DWV06_05300</name>
</gene>
<dbReference type="AlphaFoldDB" id="A0A371AY21"/>
<comment type="caution">
    <text evidence="3">The sequence shown here is derived from an EMBL/GenBank/DDBJ whole genome shotgun (WGS) entry which is preliminary data.</text>
</comment>
<dbReference type="InterPro" id="IPR000160">
    <property type="entry name" value="GGDEF_dom"/>
</dbReference>
<evidence type="ECO:0000313" key="4">
    <source>
        <dbReference type="Proteomes" id="UP000255036"/>
    </source>
</evidence>
<dbReference type="Gene3D" id="3.30.450.20">
    <property type="entry name" value="PAS domain"/>
    <property type="match status" value="1"/>
</dbReference>
<dbReference type="InterPro" id="IPR050469">
    <property type="entry name" value="Diguanylate_Cyclase"/>
</dbReference>
<dbReference type="RefSeq" id="WP_115481134.1">
    <property type="nucleotide sequence ID" value="NZ_QRCT01000013.1"/>
</dbReference>
<dbReference type="GO" id="GO:0052621">
    <property type="term" value="F:diguanylate cyclase activity"/>
    <property type="evidence" value="ECO:0007669"/>
    <property type="project" value="TreeGrafter"/>
</dbReference>
<dbReference type="NCBIfam" id="TIGR00254">
    <property type="entry name" value="GGDEF"/>
    <property type="match status" value="1"/>
</dbReference>
<dbReference type="EMBL" id="QRCT01000013">
    <property type="protein sequence ID" value="RDU24390.1"/>
    <property type="molecule type" value="Genomic_DNA"/>
</dbReference>
<keyword evidence="4" id="KW-1185">Reference proteome</keyword>
<protein>
    <submittedName>
        <fullName evidence="3">GGDEF domain-containing protein</fullName>
    </submittedName>
</protein>
<dbReference type="GO" id="GO:1902201">
    <property type="term" value="P:negative regulation of bacterial-type flagellum-dependent cell motility"/>
    <property type="evidence" value="ECO:0007669"/>
    <property type="project" value="TreeGrafter"/>
</dbReference>
<dbReference type="InterPro" id="IPR043128">
    <property type="entry name" value="Rev_trsase/Diguanyl_cyclase"/>
</dbReference>
<dbReference type="GO" id="GO:0005886">
    <property type="term" value="C:plasma membrane"/>
    <property type="evidence" value="ECO:0007669"/>
    <property type="project" value="TreeGrafter"/>
</dbReference>
<accession>A0A371AY21</accession>
<keyword evidence="1" id="KW-0472">Membrane</keyword>
<dbReference type="Gene3D" id="3.30.70.270">
    <property type="match status" value="1"/>
</dbReference>
<dbReference type="Proteomes" id="UP000255036">
    <property type="component" value="Unassembled WGS sequence"/>
</dbReference>
<dbReference type="CDD" id="cd01949">
    <property type="entry name" value="GGDEF"/>
    <property type="match status" value="1"/>
</dbReference>
<evidence type="ECO:0000256" key="1">
    <source>
        <dbReference type="SAM" id="Phobius"/>
    </source>
</evidence>
<keyword evidence="1" id="KW-1133">Transmembrane helix</keyword>
<proteinExistence type="predicted"/>
<dbReference type="GO" id="GO:0043709">
    <property type="term" value="P:cell adhesion involved in single-species biofilm formation"/>
    <property type="evidence" value="ECO:0007669"/>
    <property type="project" value="TreeGrafter"/>
</dbReference>
<organism evidence="3 4">
    <name type="scientific">Anaerosacchariphilus polymeriproducens</name>
    <dbReference type="NCBI Taxonomy" id="1812858"/>
    <lineage>
        <taxon>Bacteria</taxon>
        <taxon>Bacillati</taxon>
        <taxon>Bacillota</taxon>
        <taxon>Clostridia</taxon>
        <taxon>Lachnospirales</taxon>
        <taxon>Lachnospiraceae</taxon>
        <taxon>Anaerosacchariphilus</taxon>
    </lineage>
</organism>